<dbReference type="InterPro" id="IPR046349">
    <property type="entry name" value="C1-like_sf"/>
</dbReference>
<feature type="region of interest" description="Disordered" evidence="3">
    <location>
        <begin position="93"/>
        <end position="114"/>
    </location>
</feature>
<name>A0A5J9ULD9_9POAL</name>
<protein>
    <recommendedName>
        <fullName evidence="4">Phorbol-ester/DAG-type domain-containing protein</fullName>
    </recommendedName>
</protein>
<sequence>MKAKATASSPATAAWSPAPAGATSAATPDKLRRRVGAAAADDDDGVHGVCEVCGEDVKGACGVAVHPLCARMPGTARGAAHAGGGHEAWLVRKSAASSSSAPAPPGDDGDEKKKETVAAAASSCAACGRPVVGAWRYRCVTCGEELHPRCLVPAAEQCRGAGEGEEEESIARSCCCGLLHDVTRCMATLGTAQHYRGYYNG</sequence>
<accession>A0A5J9ULD9</accession>
<keyword evidence="1" id="KW-0479">Metal-binding</keyword>
<gene>
    <name evidence="5" type="ORF">EJB05_26516</name>
</gene>
<feature type="compositionally biased region" description="Low complexity" evidence="3">
    <location>
        <begin position="1"/>
        <end position="28"/>
    </location>
</feature>
<dbReference type="AlphaFoldDB" id="A0A5J9ULD9"/>
<dbReference type="GO" id="GO:0046872">
    <property type="term" value="F:metal ion binding"/>
    <property type="evidence" value="ECO:0007669"/>
    <property type="project" value="UniProtKB-KW"/>
</dbReference>
<comment type="caution">
    <text evidence="5">The sequence shown here is derived from an EMBL/GenBank/DDBJ whole genome shotgun (WGS) entry which is preliminary data.</text>
</comment>
<evidence type="ECO:0000256" key="1">
    <source>
        <dbReference type="ARBA" id="ARBA00022723"/>
    </source>
</evidence>
<dbReference type="EMBL" id="RWGY01000013">
    <property type="protein sequence ID" value="TVU24118.1"/>
    <property type="molecule type" value="Genomic_DNA"/>
</dbReference>
<evidence type="ECO:0000259" key="4">
    <source>
        <dbReference type="PROSITE" id="PS50081"/>
    </source>
</evidence>
<dbReference type="PROSITE" id="PS50081">
    <property type="entry name" value="ZF_DAG_PE_2"/>
    <property type="match status" value="1"/>
</dbReference>
<evidence type="ECO:0000313" key="6">
    <source>
        <dbReference type="Proteomes" id="UP000324897"/>
    </source>
</evidence>
<dbReference type="Proteomes" id="UP000324897">
    <property type="component" value="Chromosome 2"/>
</dbReference>
<dbReference type="InterPro" id="IPR002219">
    <property type="entry name" value="PKC_DAG/PE"/>
</dbReference>
<evidence type="ECO:0000256" key="3">
    <source>
        <dbReference type="SAM" id="MobiDB-lite"/>
    </source>
</evidence>
<evidence type="ECO:0000256" key="2">
    <source>
        <dbReference type="ARBA" id="ARBA00022833"/>
    </source>
</evidence>
<keyword evidence="2" id="KW-0862">Zinc</keyword>
<proteinExistence type="predicted"/>
<dbReference type="Gramene" id="TVU24118">
    <property type="protein sequence ID" value="TVU24118"/>
    <property type="gene ID" value="EJB05_26516"/>
</dbReference>
<feature type="domain" description="Phorbol-ester/DAG-type" evidence="4">
    <location>
        <begin position="109"/>
        <end position="158"/>
    </location>
</feature>
<dbReference type="SUPFAM" id="SSF57889">
    <property type="entry name" value="Cysteine-rich domain"/>
    <property type="match status" value="1"/>
</dbReference>
<reference evidence="5 6" key="1">
    <citation type="journal article" date="2019" name="Sci. Rep.">
        <title>A high-quality genome of Eragrostis curvula grass provides insights into Poaceae evolution and supports new strategies to enhance forage quality.</title>
        <authorList>
            <person name="Carballo J."/>
            <person name="Santos B.A.C.M."/>
            <person name="Zappacosta D."/>
            <person name="Garbus I."/>
            <person name="Selva J.P."/>
            <person name="Gallo C.A."/>
            <person name="Diaz A."/>
            <person name="Albertini E."/>
            <person name="Caccamo M."/>
            <person name="Echenique V."/>
        </authorList>
    </citation>
    <scope>NUCLEOTIDE SEQUENCE [LARGE SCALE GENOMIC DNA]</scope>
    <source>
        <strain evidence="6">cv. Victoria</strain>
        <tissue evidence="5">Leaf</tissue>
    </source>
</reference>
<feature type="region of interest" description="Disordered" evidence="3">
    <location>
        <begin position="1"/>
        <end position="30"/>
    </location>
</feature>
<organism evidence="5 6">
    <name type="scientific">Eragrostis curvula</name>
    <name type="common">weeping love grass</name>
    <dbReference type="NCBI Taxonomy" id="38414"/>
    <lineage>
        <taxon>Eukaryota</taxon>
        <taxon>Viridiplantae</taxon>
        <taxon>Streptophyta</taxon>
        <taxon>Embryophyta</taxon>
        <taxon>Tracheophyta</taxon>
        <taxon>Spermatophyta</taxon>
        <taxon>Magnoliopsida</taxon>
        <taxon>Liliopsida</taxon>
        <taxon>Poales</taxon>
        <taxon>Poaceae</taxon>
        <taxon>PACMAD clade</taxon>
        <taxon>Chloridoideae</taxon>
        <taxon>Eragrostideae</taxon>
        <taxon>Eragrostidinae</taxon>
        <taxon>Eragrostis</taxon>
    </lineage>
</organism>
<feature type="non-terminal residue" evidence="5">
    <location>
        <position position="1"/>
    </location>
</feature>
<keyword evidence="6" id="KW-1185">Reference proteome</keyword>
<evidence type="ECO:0000313" key="5">
    <source>
        <dbReference type="EMBL" id="TVU24118.1"/>
    </source>
</evidence>